<dbReference type="Proteomes" id="UP000075901">
    <property type="component" value="Unassembled WGS sequence"/>
</dbReference>
<reference evidence="1" key="2">
    <citation type="submission" date="2020-05" db="UniProtKB">
        <authorList>
            <consortium name="EnsemblMetazoa"/>
        </authorList>
    </citation>
    <scope>IDENTIFICATION</scope>
    <source>
        <strain evidence="1">maculatus3</strain>
    </source>
</reference>
<name>A0A182SSK1_9DIPT</name>
<reference evidence="2" key="1">
    <citation type="submission" date="2013-09" db="EMBL/GenBank/DDBJ databases">
        <title>The Genome Sequence of Anopheles maculatus species B.</title>
        <authorList>
            <consortium name="The Broad Institute Genomics Platform"/>
            <person name="Neafsey D.E."/>
            <person name="Besansky N."/>
            <person name="Howell P."/>
            <person name="Walton C."/>
            <person name="Young S.K."/>
            <person name="Zeng Q."/>
            <person name="Gargeya S."/>
            <person name="Fitzgerald M."/>
            <person name="Haas B."/>
            <person name="Abouelleil A."/>
            <person name="Allen A.W."/>
            <person name="Alvarado L."/>
            <person name="Arachchi H.M."/>
            <person name="Berlin A.M."/>
            <person name="Chapman S.B."/>
            <person name="Gainer-Dewar J."/>
            <person name="Goldberg J."/>
            <person name="Griggs A."/>
            <person name="Gujja S."/>
            <person name="Hansen M."/>
            <person name="Howarth C."/>
            <person name="Imamovic A."/>
            <person name="Ireland A."/>
            <person name="Larimer J."/>
            <person name="McCowan C."/>
            <person name="Murphy C."/>
            <person name="Pearson M."/>
            <person name="Poon T.W."/>
            <person name="Priest M."/>
            <person name="Roberts A."/>
            <person name="Saif S."/>
            <person name="Shea T."/>
            <person name="Sisk P."/>
            <person name="Sykes S."/>
            <person name="Wortman J."/>
            <person name="Nusbaum C."/>
            <person name="Birren B."/>
        </authorList>
    </citation>
    <scope>NUCLEOTIDE SEQUENCE [LARGE SCALE GENOMIC DNA]</scope>
    <source>
        <strain evidence="2">maculatus3</strain>
    </source>
</reference>
<dbReference type="AlphaFoldDB" id="A0A182SSK1"/>
<protein>
    <submittedName>
        <fullName evidence="1">Uncharacterized protein</fullName>
    </submittedName>
</protein>
<proteinExistence type="predicted"/>
<evidence type="ECO:0000313" key="2">
    <source>
        <dbReference type="Proteomes" id="UP000075901"/>
    </source>
</evidence>
<sequence>MSVGRTLTNDECVDNPSKGMIVSGDSSNIYRRIVRTHPELVRLYQWCFFKRKEEAERTAACDEVMRKDGQVEDVPSAEVGCINLTEITNVVPFTNGTVFETPQKFFIPRAFEEREEVDGGLVVLFPPVLSNGGDPPPTTASSDVLIVVEFNEET</sequence>
<evidence type="ECO:0000313" key="1">
    <source>
        <dbReference type="EnsemblMetazoa" id="AMAM012562-PA"/>
    </source>
</evidence>
<dbReference type="VEuPathDB" id="VectorBase:AMAM012562"/>
<accession>A0A182SSK1</accession>
<organism evidence="1 2">
    <name type="scientific">Anopheles maculatus</name>
    <dbReference type="NCBI Taxonomy" id="74869"/>
    <lineage>
        <taxon>Eukaryota</taxon>
        <taxon>Metazoa</taxon>
        <taxon>Ecdysozoa</taxon>
        <taxon>Arthropoda</taxon>
        <taxon>Hexapoda</taxon>
        <taxon>Insecta</taxon>
        <taxon>Pterygota</taxon>
        <taxon>Neoptera</taxon>
        <taxon>Endopterygota</taxon>
        <taxon>Diptera</taxon>
        <taxon>Nematocera</taxon>
        <taxon>Culicoidea</taxon>
        <taxon>Culicidae</taxon>
        <taxon>Anophelinae</taxon>
        <taxon>Anopheles</taxon>
        <taxon>Anopheles maculatus group</taxon>
    </lineage>
</organism>
<keyword evidence="2" id="KW-1185">Reference proteome</keyword>
<dbReference type="EnsemblMetazoa" id="AMAM012562-RA">
    <property type="protein sequence ID" value="AMAM012562-PA"/>
    <property type="gene ID" value="AMAM012562"/>
</dbReference>